<keyword evidence="1" id="KW-0175">Coiled coil</keyword>
<dbReference type="EMBL" id="BMXO01000010">
    <property type="protein sequence ID" value="GGW60707.1"/>
    <property type="molecule type" value="Genomic_DNA"/>
</dbReference>
<feature type="coiled-coil region" evidence="1">
    <location>
        <begin position="333"/>
        <end position="387"/>
    </location>
</feature>
<evidence type="ECO:0000313" key="3">
    <source>
        <dbReference type="Proteomes" id="UP000647585"/>
    </source>
</evidence>
<sequence>MNNTRTSDTAEIKAKIMSRSRSQLLSSYAPGKLFSFEDGQGSCKILSVNSTPFPGNDILYIQMAYLIEDTASGWYSVGMRCSDNIAPRQVLDSSLLTEHGTVNRLKKLETLFHVMNPDQMGYEVFPLTYTCGHCDYFLRFNKEERAASFFNSNDACPHCGGKPQWHQVDVVNVHPSGRVEPLSPARWNVDEHGEVSQWSSGCTSCGSTEYTLDHRSSKLSEWQFICANPNCIQPRDIINNDRETLEILDNPLERIRLARFRASPANASSTHYTILDQFVILGGLGLTDSERLEELKEVISRDDHAALEKFVAHRYGYVGDEMNPEDIITRLDKNNLKSVAQELKLAYEGLKDAQNEKTSPSILSIMKNHFEESKRKAINACSELKDEVFQAPAEIRDKLIPAVRQEFSSRYDPFLLAVEHDSLLKDIILSGTHGGSRVFVPFNSLDDLLAPNDPEERAAIEDRVNQAMRALGLEEVGLLRKFPLCRFSYGFTRRESKPYVEEQNVVMPVRLNLFPVLLGGDKTGHKKSHNKHPIYAINQDNEALYFRLSEDAVYRWLQAFDEPLSDLFQWSPGDEVAFGGRLLERALPWGRYVDKLNPEDTHKVYPMVYTLLHSFAHLVINTIAQESGLDQASLGEYLFPADLAFVVYRNGATMDLGNISSLWRSRRDALLSDMLSPRATQCGSGSLCDSRGGACPDCIMIPEVSCLAGNNLLTRSVLRSGPNSYEATRELCPILPGFFDVNESA</sequence>
<gene>
    <name evidence="2" type="ORF">GCM10007158_22150</name>
</gene>
<dbReference type="Proteomes" id="UP000647585">
    <property type="component" value="Unassembled WGS sequence"/>
</dbReference>
<dbReference type="RefSeq" id="WP_096921344.1">
    <property type="nucleotide sequence ID" value="NZ_BMXO01000010.1"/>
</dbReference>
<proteinExistence type="predicted"/>
<comment type="caution">
    <text evidence="2">The sequence shown here is derived from an EMBL/GenBank/DDBJ whole genome shotgun (WGS) entry which is preliminary data.</text>
</comment>
<keyword evidence="3" id="KW-1185">Reference proteome</keyword>
<evidence type="ECO:0000256" key="1">
    <source>
        <dbReference type="SAM" id="Coils"/>
    </source>
</evidence>
<accession>A0ABQ2WMB5</accession>
<evidence type="ECO:0008006" key="4">
    <source>
        <dbReference type="Google" id="ProtNLM"/>
    </source>
</evidence>
<name>A0ABQ2WMB5_9GAMM</name>
<organism evidence="2 3">
    <name type="scientific">Halomonas johnsoniae</name>
    <dbReference type="NCBI Taxonomy" id="502832"/>
    <lineage>
        <taxon>Bacteria</taxon>
        <taxon>Pseudomonadati</taxon>
        <taxon>Pseudomonadota</taxon>
        <taxon>Gammaproteobacteria</taxon>
        <taxon>Oceanospirillales</taxon>
        <taxon>Halomonadaceae</taxon>
        <taxon>Halomonas</taxon>
    </lineage>
</organism>
<reference evidence="3" key="1">
    <citation type="journal article" date="2019" name="Int. J. Syst. Evol. Microbiol.">
        <title>The Global Catalogue of Microorganisms (GCM) 10K type strain sequencing project: providing services to taxonomists for standard genome sequencing and annotation.</title>
        <authorList>
            <consortium name="The Broad Institute Genomics Platform"/>
            <consortium name="The Broad Institute Genome Sequencing Center for Infectious Disease"/>
            <person name="Wu L."/>
            <person name="Ma J."/>
        </authorList>
    </citation>
    <scope>NUCLEOTIDE SEQUENCE [LARGE SCALE GENOMIC DNA]</scope>
    <source>
        <strain evidence="3">KCTC 22157</strain>
    </source>
</reference>
<protein>
    <recommendedName>
        <fullName evidence="4">DUF1998 domain-containing protein</fullName>
    </recommendedName>
</protein>
<evidence type="ECO:0000313" key="2">
    <source>
        <dbReference type="EMBL" id="GGW60707.1"/>
    </source>
</evidence>